<evidence type="ECO:0000313" key="2">
    <source>
        <dbReference type="EMBL" id="EEA18613.1"/>
    </source>
</evidence>
<dbReference type="VEuPathDB" id="FungiDB:PMAA_009010"/>
<dbReference type="AlphaFoldDB" id="B6QUG7"/>
<feature type="compositionally biased region" description="Polar residues" evidence="1">
    <location>
        <begin position="41"/>
        <end position="59"/>
    </location>
</feature>
<organism evidence="2 3">
    <name type="scientific">Talaromyces marneffei (strain ATCC 18224 / CBS 334.59 / QM 7333)</name>
    <name type="common">Penicillium marneffei</name>
    <dbReference type="NCBI Taxonomy" id="441960"/>
    <lineage>
        <taxon>Eukaryota</taxon>
        <taxon>Fungi</taxon>
        <taxon>Dikarya</taxon>
        <taxon>Ascomycota</taxon>
        <taxon>Pezizomycotina</taxon>
        <taxon>Eurotiomycetes</taxon>
        <taxon>Eurotiomycetidae</taxon>
        <taxon>Eurotiales</taxon>
        <taxon>Trichocomaceae</taxon>
        <taxon>Talaromyces</taxon>
        <taxon>Talaromyces sect. Talaromyces</taxon>
    </lineage>
</organism>
<dbReference type="PhylomeDB" id="B6QUG7"/>
<name>B6QUG7_TALMQ</name>
<accession>B6QUG7</accession>
<dbReference type="HOGENOM" id="CLU_2559006_0_0_1"/>
<reference evidence="3" key="1">
    <citation type="journal article" date="2015" name="Genome Announc.">
        <title>Genome sequence of the AIDS-associated pathogen Penicillium marneffei (ATCC18224) and its near taxonomic relative Talaromyces stipitatus (ATCC10500).</title>
        <authorList>
            <person name="Nierman W.C."/>
            <person name="Fedorova-Abrams N.D."/>
            <person name="Andrianopoulos A."/>
        </authorList>
    </citation>
    <scope>NUCLEOTIDE SEQUENCE [LARGE SCALE GENOMIC DNA]</scope>
    <source>
        <strain evidence="3">ATCC 18224 / CBS 334.59 / QM 7333</strain>
    </source>
</reference>
<evidence type="ECO:0000313" key="3">
    <source>
        <dbReference type="Proteomes" id="UP000001294"/>
    </source>
</evidence>
<sequence>MPSGFPNFRQIPSNLEVVMANRQAALLKKDAMKDATDDDSQSMASSDTLVNKSKSNKPGFSSGWKRMWLLTQERVVNGSDPK</sequence>
<proteinExistence type="predicted"/>
<protein>
    <submittedName>
        <fullName evidence="2">Uncharacterized protein</fullName>
    </submittedName>
</protein>
<feature type="region of interest" description="Disordered" evidence="1">
    <location>
        <begin position="30"/>
        <end position="62"/>
    </location>
</feature>
<dbReference type="OrthoDB" id="4526027at2759"/>
<dbReference type="EMBL" id="DS995906">
    <property type="protein sequence ID" value="EEA18613.1"/>
    <property type="molecule type" value="Genomic_DNA"/>
</dbReference>
<gene>
    <name evidence="2" type="ORF">PMAA_009010</name>
</gene>
<evidence type="ECO:0000256" key="1">
    <source>
        <dbReference type="SAM" id="MobiDB-lite"/>
    </source>
</evidence>
<keyword evidence="3" id="KW-1185">Reference proteome</keyword>
<dbReference type="Proteomes" id="UP000001294">
    <property type="component" value="Unassembled WGS sequence"/>
</dbReference>